<evidence type="ECO:0000313" key="2">
    <source>
        <dbReference type="Proteomes" id="UP001209681"/>
    </source>
</evidence>
<protein>
    <submittedName>
        <fullName evidence="1">Uncharacterized protein</fullName>
    </submittedName>
</protein>
<name>A0ABT3NCE3_9BACT</name>
<dbReference type="RefSeq" id="WP_265425760.1">
    <property type="nucleotide sequence ID" value="NZ_JAPFPW010000016.1"/>
</dbReference>
<gene>
    <name evidence="1" type="ORF">OOT00_12715</name>
</gene>
<evidence type="ECO:0000313" key="1">
    <source>
        <dbReference type="EMBL" id="MCW7754846.1"/>
    </source>
</evidence>
<comment type="caution">
    <text evidence="1">The sequence shown here is derived from an EMBL/GenBank/DDBJ whole genome shotgun (WGS) entry which is preliminary data.</text>
</comment>
<reference evidence="1 2" key="1">
    <citation type="submission" date="2022-11" db="EMBL/GenBank/DDBJ databases">
        <title>Desulfobotulus tamanensis H1 sp. nov. - anaerobic, alkaliphilic, sulphate reducing bacterium isolated from terrestrial mud volcano.</title>
        <authorList>
            <person name="Frolova A."/>
            <person name="Merkel A.Y."/>
            <person name="Slobodkin A.I."/>
        </authorList>
    </citation>
    <scope>NUCLEOTIDE SEQUENCE [LARGE SCALE GENOMIC DNA]</scope>
    <source>
        <strain evidence="1 2">H1</strain>
    </source>
</reference>
<sequence>MTETVTEAIDHYLITLEKSIPEELKQALAEKNIPEEIIKLALVYLFMDASLWLEGQRIQIIFSLQMRLT</sequence>
<keyword evidence="2" id="KW-1185">Reference proteome</keyword>
<proteinExistence type="predicted"/>
<organism evidence="1 2">
    <name type="scientific">Desulfobotulus pelophilus</name>
    <dbReference type="NCBI Taxonomy" id="2823377"/>
    <lineage>
        <taxon>Bacteria</taxon>
        <taxon>Pseudomonadati</taxon>
        <taxon>Thermodesulfobacteriota</taxon>
        <taxon>Desulfobacteria</taxon>
        <taxon>Desulfobacterales</taxon>
        <taxon>Desulfobacteraceae</taxon>
        <taxon>Desulfobotulus</taxon>
    </lineage>
</organism>
<accession>A0ABT3NCE3</accession>
<dbReference type="EMBL" id="JAPFPW010000016">
    <property type="protein sequence ID" value="MCW7754846.1"/>
    <property type="molecule type" value="Genomic_DNA"/>
</dbReference>
<dbReference type="Proteomes" id="UP001209681">
    <property type="component" value="Unassembled WGS sequence"/>
</dbReference>